<protein>
    <submittedName>
        <fullName evidence="1">Uncharacterized protein</fullName>
    </submittedName>
</protein>
<evidence type="ECO:0000313" key="1">
    <source>
        <dbReference type="EMBL" id="KFM76469.1"/>
    </source>
</evidence>
<dbReference type="InterPro" id="IPR012337">
    <property type="entry name" value="RNaseH-like_sf"/>
</dbReference>
<dbReference type="GO" id="GO:0003676">
    <property type="term" value="F:nucleic acid binding"/>
    <property type="evidence" value="ECO:0007669"/>
    <property type="project" value="InterPro"/>
</dbReference>
<keyword evidence="2" id="KW-1185">Reference proteome</keyword>
<dbReference type="SUPFAM" id="SSF53098">
    <property type="entry name" value="Ribonuclease H-like"/>
    <property type="match status" value="1"/>
</dbReference>
<organism evidence="1 2">
    <name type="scientific">Stegodyphus mimosarum</name>
    <name type="common">African social velvet spider</name>
    <dbReference type="NCBI Taxonomy" id="407821"/>
    <lineage>
        <taxon>Eukaryota</taxon>
        <taxon>Metazoa</taxon>
        <taxon>Ecdysozoa</taxon>
        <taxon>Arthropoda</taxon>
        <taxon>Chelicerata</taxon>
        <taxon>Arachnida</taxon>
        <taxon>Araneae</taxon>
        <taxon>Araneomorphae</taxon>
        <taxon>Entelegynae</taxon>
        <taxon>Eresoidea</taxon>
        <taxon>Eresidae</taxon>
        <taxon>Stegodyphus</taxon>
    </lineage>
</organism>
<dbReference type="CDD" id="cd09276">
    <property type="entry name" value="Rnase_HI_RT_non_LTR"/>
    <property type="match status" value="1"/>
</dbReference>
<feature type="non-terminal residue" evidence="1">
    <location>
        <position position="404"/>
    </location>
</feature>
<accession>A0A087UGI0</accession>
<dbReference type="OrthoDB" id="6437552at2759"/>
<sequence>MVENETTLSDHRKITYELSEVTLKDTNFSRLKIARTNWIDLRLKLTEGFKQRTNLDSAAAVRDTVEQTTEILHKAFADTNKSRKSNHPNANSHPWWTLAFTIQRKKVRVLRRRYQSHTWNDEGRAKLRQTYKKEEALYKLNIYQAKLATGNNYWEILSSASQFGTCYTIAIGKSQAQLQLCKIKKLDGSFTIDIEDTISSIIDPTSRMTTQIQITRVINTTPTSTLQVLVGALPLDLKADQESKAFRLTHCREKITLGESRISGPEIKECQSVVRDHPARANKIDWRKETPREYGVEIFTDASKTLDQVGAAFVAYDNKRKIETQKIKLSSTASFFQAVAIALTAALIWVNDYLKDKKQPIHVFSDSQSLLRELNSNKPTLLIRALKELINTETTIRTVNINWI</sequence>
<evidence type="ECO:0000313" key="2">
    <source>
        <dbReference type="Proteomes" id="UP000054359"/>
    </source>
</evidence>
<dbReference type="Gene3D" id="3.30.420.10">
    <property type="entry name" value="Ribonuclease H-like superfamily/Ribonuclease H"/>
    <property type="match status" value="1"/>
</dbReference>
<dbReference type="EMBL" id="KK119706">
    <property type="protein sequence ID" value="KFM76469.1"/>
    <property type="molecule type" value="Genomic_DNA"/>
</dbReference>
<dbReference type="Proteomes" id="UP000054359">
    <property type="component" value="Unassembled WGS sequence"/>
</dbReference>
<dbReference type="AlphaFoldDB" id="A0A087UGI0"/>
<reference evidence="1 2" key="1">
    <citation type="submission" date="2013-11" db="EMBL/GenBank/DDBJ databases">
        <title>Genome sequencing of Stegodyphus mimosarum.</title>
        <authorList>
            <person name="Bechsgaard J."/>
        </authorList>
    </citation>
    <scope>NUCLEOTIDE SEQUENCE [LARGE SCALE GENOMIC DNA]</scope>
</reference>
<dbReference type="InterPro" id="IPR036397">
    <property type="entry name" value="RNaseH_sf"/>
</dbReference>
<gene>
    <name evidence="1" type="ORF">X975_07757</name>
</gene>
<name>A0A087UGI0_STEMI</name>
<proteinExistence type="predicted"/>